<dbReference type="Pfam" id="PF20147">
    <property type="entry name" value="Crinkler"/>
    <property type="match status" value="1"/>
</dbReference>
<evidence type="ECO:0000313" key="5">
    <source>
        <dbReference type="EMBL" id="CAG8748302.1"/>
    </source>
</evidence>
<evidence type="ECO:0000259" key="4">
    <source>
        <dbReference type="Pfam" id="PF20147"/>
    </source>
</evidence>
<organism evidence="5 6">
    <name type="scientific">Gigaspora margarita</name>
    <dbReference type="NCBI Taxonomy" id="4874"/>
    <lineage>
        <taxon>Eukaryota</taxon>
        <taxon>Fungi</taxon>
        <taxon>Fungi incertae sedis</taxon>
        <taxon>Mucoromycota</taxon>
        <taxon>Glomeromycotina</taxon>
        <taxon>Glomeromycetes</taxon>
        <taxon>Diversisporales</taxon>
        <taxon>Gigasporaceae</taxon>
        <taxon>Gigaspora</taxon>
    </lineage>
</organism>
<evidence type="ECO:0000256" key="3">
    <source>
        <dbReference type="ARBA" id="ARBA00022525"/>
    </source>
</evidence>
<sequence length="878" mass="99878">MLACLVIGESKCFTIEIDKIKTISQLRDIIKNDKKKNAFAKIDANELTLFKVNIPENRKHEIHSGIDVERDFGGEELFNDLDSIEEHFGVKPTEKHIHIIIKPPVNLGSYQQGHVKSVPPEPDAVFENFLNSEHGQFLRSYVTNNDALPLYKSKIPLKTDVPATSSNERPSLLLYNLPGGSIQKHKPITRISDIQSAIAKAKNNLLVMLGTSGCGKTRTCYELLCENWGLYFVASRKGNGGSGDIEAIENYLGEKITDDLKMNRKHAEHITRCAILSRLLILNHCINLSFNPSTFNAQRWLLLQICQKIFGKLYNYTDDIFLTLMLLLADCTSSSVKNYIDTTYKKILKLKKINVFPIILDETQALEMVLKGKFKSRRNEEKRSLLSPIIQSLREPAPSIVNHYVIPCGTGLGILSLEEVLITGIAKPETGIDKFTEFGGWQNIAHVKNYISNIMELTEDEYNCLYDHFRGRFRPIVTCVEEIIMGNPVEDAVSECWKILTMKSNINHQSLYNQLLRIIDMERPNHVLSTNILDLYKSVTLVYYYSGSPFLFTDINQMIIVESGFGRLQVVNPPTISHLKQVFGGMDEDMLRISSVDADLLYTASQGGKYLVAFVDEPFALTASFNFFKDYDSLPKDILNMMSKVKNASSCGTLWQMYLPEEFMQIFNGQNDIRKIPIFAKLTENEDLPPFCIGSPRIVKSSRDNVPLVANATTGYTLNKFFNEPSELRPAFYFPDDHCGPDIIFFVEFEDNIIVPVFVQVKLRYSVHTIAGALSTIDPKMFYKDKNGKIFQEESTRPIINKIINRCNEFGSIGILVAYPADIRQESFITNNHLHNLRNRLSQQQLIGIIDHENASEVFQEDHLRFLDTLKNTIKRKK</sequence>
<reference evidence="5 6" key="1">
    <citation type="submission" date="2021-06" db="EMBL/GenBank/DDBJ databases">
        <authorList>
            <person name="Kallberg Y."/>
            <person name="Tangrot J."/>
            <person name="Rosling A."/>
        </authorList>
    </citation>
    <scope>NUCLEOTIDE SEQUENCE [LARGE SCALE GENOMIC DNA]</scope>
    <source>
        <strain evidence="5 6">120-4 pot B 10/14</strain>
    </source>
</reference>
<name>A0ABN7VAJ2_GIGMA</name>
<evidence type="ECO:0000313" key="6">
    <source>
        <dbReference type="Proteomes" id="UP000789901"/>
    </source>
</evidence>
<keyword evidence="6" id="KW-1185">Reference proteome</keyword>
<dbReference type="EMBL" id="CAJVQB010011512">
    <property type="protein sequence ID" value="CAG8748302.1"/>
    <property type="molecule type" value="Genomic_DNA"/>
</dbReference>
<protein>
    <submittedName>
        <fullName evidence="5">23343_t:CDS:1</fullName>
    </submittedName>
</protein>
<dbReference type="InterPro" id="IPR045379">
    <property type="entry name" value="Crinkler_N"/>
</dbReference>
<feature type="domain" description="Crinkler effector protein N-terminal" evidence="4">
    <location>
        <begin position="2"/>
        <end position="102"/>
    </location>
</feature>
<comment type="caution">
    <text evidence="5">The sequence shown here is derived from an EMBL/GenBank/DDBJ whole genome shotgun (WGS) entry which is preliminary data.</text>
</comment>
<comment type="subcellular location">
    <subcellularLocation>
        <location evidence="1">Host cell</location>
    </subcellularLocation>
    <subcellularLocation>
        <location evidence="2">Secreted</location>
    </subcellularLocation>
</comment>
<dbReference type="Proteomes" id="UP000789901">
    <property type="component" value="Unassembled WGS sequence"/>
</dbReference>
<keyword evidence="3" id="KW-0964">Secreted</keyword>
<accession>A0ABN7VAJ2</accession>
<evidence type="ECO:0000256" key="1">
    <source>
        <dbReference type="ARBA" id="ARBA00004340"/>
    </source>
</evidence>
<evidence type="ECO:0000256" key="2">
    <source>
        <dbReference type="ARBA" id="ARBA00004613"/>
    </source>
</evidence>
<proteinExistence type="predicted"/>
<gene>
    <name evidence="5" type="ORF">GMARGA_LOCUS16107</name>
</gene>